<evidence type="ECO:0000256" key="2">
    <source>
        <dbReference type="ARBA" id="ARBA00023002"/>
    </source>
</evidence>
<dbReference type="InterPro" id="IPR016161">
    <property type="entry name" value="Ald_DH/histidinol_DH"/>
</dbReference>
<gene>
    <name evidence="9" type="ORF">ACFQ2N_09605</name>
</gene>
<keyword evidence="10" id="KW-1185">Reference proteome</keyword>
<evidence type="ECO:0000256" key="3">
    <source>
        <dbReference type="ARBA" id="ARBA00023027"/>
    </source>
</evidence>
<proteinExistence type="inferred from homology"/>
<dbReference type="Gene3D" id="3.40.309.10">
    <property type="entry name" value="Aldehyde Dehydrogenase, Chain A, domain 2"/>
    <property type="match status" value="1"/>
</dbReference>
<sequence length="511" mass="54702">MTTSATAATAAANAAITAANAAITAATATGRAVGDGGDGGPQQEPVTSVDALRPALRQLREAWQAHPPGYAQRRDDLRRLRAALKRRLTEMAEAVAADFGHRSHDESLLADGMTVLTAIDHLLGHLRGWMKPRRVGAGWRLWPARAQLRPMPLGVVGVISPWNYPVNLALIPLATAIAAGNHVFLKPSEHTPRTTRFLHSLLAEVFPASRVAVAEGGADLAGAFAALPFDHLVFTGSTAVGRKVMAAAAANLTPLTLELGGKSPAIVCADYPLDRAAARLATGKWFNAGQTCIAPDYVLLVGPERRDALVRELRTQVAERYGGLGDGARDYSRIINDGQFARLQGYLDEARARGCEVLPLADLHDPAQRLFAPVLVLDPPDDLALMREEIFGPVLPLRCVDSLDAAIAFINARDRPLALYPFSHDRGQVEAILRATVAGGVTVNDTLLHFAAENLPFGGVGASGMGAYHGRAGFDAMTKAVPVLWQARRSATDLLHPPYPRIRRMIDLLLR</sequence>
<keyword evidence="2 4" id="KW-0560">Oxidoreductase</keyword>
<dbReference type="InterPro" id="IPR015590">
    <property type="entry name" value="Aldehyde_DH_dom"/>
</dbReference>
<evidence type="ECO:0000256" key="1">
    <source>
        <dbReference type="ARBA" id="ARBA00009986"/>
    </source>
</evidence>
<dbReference type="Pfam" id="PF00171">
    <property type="entry name" value="Aldedh"/>
    <property type="match status" value="1"/>
</dbReference>
<evidence type="ECO:0000256" key="7">
    <source>
        <dbReference type="SAM" id="SignalP"/>
    </source>
</evidence>
<feature type="signal peptide" evidence="7">
    <location>
        <begin position="1"/>
        <end position="21"/>
    </location>
</feature>
<evidence type="ECO:0000259" key="8">
    <source>
        <dbReference type="Pfam" id="PF00171"/>
    </source>
</evidence>
<dbReference type="InterPro" id="IPR029510">
    <property type="entry name" value="Ald_DH_CS_GLU"/>
</dbReference>
<comment type="caution">
    <text evidence="9">The sequence shown here is derived from an EMBL/GenBank/DDBJ whole genome shotgun (WGS) entry which is preliminary data.</text>
</comment>
<comment type="similarity">
    <text evidence="1 4 6">Belongs to the aldehyde dehydrogenase family.</text>
</comment>
<dbReference type="Proteomes" id="UP001597033">
    <property type="component" value="Unassembled WGS sequence"/>
</dbReference>
<name>A0ABW3LVW1_9GAMM</name>
<protein>
    <recommendedName>
        <fullName evidence="4">Aldehyde dehydrogenase</fullName>
    </recommendedName>
</protein>
<accession>A0ABW3LVW1</accession>
<dbReference type="InterPro" id="IPR016163">
    <property type="entry name" value="Ald_DH_C"/>
</dbReference>
<dbReference type="SUPFAM" id="SSF53720">
    <property type="entry name" value="ALDH-like"/>
    <property type="match status" value="1"/>
</dbReference>
<dbReference type="EMBL" id="JBHTKN010000005">
    <property type="protein sequence ID" value="MFD1042600.1"/>
    <property type="molecule type" value="Genomic_DNA"/>
</dbReference>
<feature type="domain" description="Aldehyde dehydrogenase" evidence="8">
    <location>
        <begin position="52"/>
        <end position="479"/>
    </location>
</feature>
<dbReference type="GO" id="GO:0050269">
    <property type="term" value="F:coniferyl-aldehyde dehydrogenase [NAD(P)+] activity"/>
    <property type="evidence" value="ECO:0007669"/>
    <property type="project" value="UniProtKB-EC"/>
</dbReference>
<feature type="chain" id="PRO_5045732804" description="Aldehyde dehydrogenase" evidence="7">
    <location>
        <begin position="22"/>
        <end position="511"/>
    </location>
</feature>
<evidence type="ECO:0000256" key="5">
    <source>
        <dbReference type="PROSITE-ProRule" id="PRU10007"/>
    </source>
</evidence>
<dbReference type="InterPro" id="IPR012394">
    <property type="entry name" value="Aldehyde_DH_NAD(P)"/>
</dbReference>
<dbReference type="RefSeq" id="WP_162376141.1">
    <property type="nucleotide sequence ID" value="NZ_JBHTKN010000005.1"/>
</dbReference>
<organism evidence="9 10">
    <name type="scientific">Pseudoxanthomonas kaohsiungensis</name>
    <dbReference type="NCBI Taxonomy" id="283923"/>
    <lineage>
        <taxon>Bacteria</taxon>
        <taxon>Pseudomonadati</taxon>
        <taxon>Pseudomonadota</taxon>
        <taxon>Gammaproteobacteria</taxon>
        <taxon>Lysobacterales</taxon>
        <taxon>Lysobacteraceae</taxon>
        <taxon>Pseudoxanthomonas</taxon>
    </lineage>
</organism>
<dbReference type="InterPro" id="IPR016162">
    <property type="entry name" value="Ald_DH_N"/>
</dbReference>
<dbReference type="PANTHER" id="PTHR43570:SF20">
    <property type="entry name" value="ALDEHYDE DEHYDROGENASE ALDX-RELATED"/>
    <property type="match status" value="1"/>
</dbReference>
<evidence type="ECO:0000256" key="6">
    <source>
        <dbReference type="RuleBase" id="RU003345"/>
    </source>
</evidence>
<evidence type="ECO:0000313" key="10">
    <source>
        <dbReference type="Proteomes" id="UP001597033"/>
    </source>
</evidence>
<keyword evidence="7" id="KW-0732">Signal</keyword>
<dbReference type="PANTHER" id="PTHR43570">
    <property type="entry name" value="ALDEHYDE DEHYDROGENASE"/>
    <property type="match status" value="1"/>
</dbReference>
<feature type="active site" evidence="5">
    <location>
        <position position="258"/>
    </location>
</feature>
<dbReference type="PROSITE" id="PS00687">
    <property type="entry name" value="ALDEHYDE_DEHYDR_GLU"/>
    <property type="match status" value="1"/>
</dbReference>
<keyword evidence="3" id="KW-0520">NAD</keyword>
<dbReference type="Gene3D" id="3.40.605.10">
    <property type="entry name" value="Aldehyde Dehydrogenase, Chain A, domain 1"/>
    <property type="match status" value="1"/>
</dbReference>
<dbReference type="PIRSF" id="PIRSF036492">
    <property type="entry name" value="ALDH"/>
    <property type="match status" value="1"/>
</dbReference>
<evidence type="ECO:0000256" key="4">
    <source>
        <dbReference type="PIRNR" id="PIRNR036492"/>
    </source>
</evidence>
<dbReference type="CDD" id="cd07133">
    <property type="entry name" value="ALDH_CALDH_CalB"/>
    <property type="match status" value="1"/>
</dbReference>
<reference evidence="10" key="1">
    <citation type="journal article" date="2019" name="Int. J. Syst. Evol. Microbiol.">
        <title>The Global Catalogue of Microorganisms (GCM) 10K type strain sequencing project: providing services to taxonomists for standard genome sequencing and annotation.</title>
        <authorList>
            <consortium name="The Broad Institute Genomics Platform"/>
            <consortium name="The Broad Institute Genome Sequencing Center for Infectious Disease"/>
            <person name="Wu L."/>
            <person name="Ma J."/>
        </authorList>
    </citation>
    <scope>NUCLEOTIDE SEQUENCE [LARGE SCALE GENOMIC DNA]</scope>
    <source>
        <strain evidence="10">CCUG 55854</strain>
    </source>
</reference>
<evidence type="ECO:0000313" key="9">
    <source>
        <dbReference type="EMBL" id="MFD1042600.1"/>
    </source>
</evidence>